<evidence type="ECO:0000256" key="1">
    <source>
        <dbReference type="SAM" id="MobiDB-lite"/>
    </source>
</evidence>
<dbReference type="CDD" id="cd12797">
    <property type="entry name" value="M23_peptidase"/>
    <property type="match status" value="1"/>
</dbReference>
<dbReference type="Proteomes" id="UP000648535">
    <property type="component" value="Unassembled WGS sequence"/>
</dbReference>
<organism evidence="3 4">
    <name type="scientific">Curtobacterium luteum</name>
    <dbReference type="NCBI Taxonomy" id="33881"/>
    <lineage>
        <taxon>Bacteria</taxon>
        <taxon>Bacillati</taxon>
        <taxon>Actinomycetota</taxon>
        <taxon>Actinomycetes</taxon>
        <taxon>Micrococcales</taxon>
        <taxon>Microbacteriaceae</taxon>
        <taxon>Curtobacterium</taxon>
    </lineage>
</organism>
<feature type="compositionally biased region" description="Basic and acidic residues" evidence="1">
    <location>
        <begin position="276"/>
        <end position="288"/>
    </location>
</feature>
<feature type="domain" description="M23ase beta-sheet core" evidence="2">
    <location>
        <begin position="354"/>
        <end position="450"/>
    </location>
</feature>
<evidence type="ECO:0000313" key="4">
    <source>
        <dbReference type="Proteomes" id="UP000648535"/>
    </source>
</evidence>
<dbReference type="InterPro" id="IPR011055">
    <property type="entry name" value="Dup_hybrid_motif"/>
</dbReference>
<dbReference type="InterPro" id="IPR050570">
    <property type="entry name" value="Cell_wall_metabolism_enzyme"/>
</dbReference>
<reference evidence="3" key="2">
    <citation type="submission" date="2020-09" db="EMBL/GenBank/DDBJ databases">
        <authorList>
            <person name="Sun Q."/>
            <person name="Ohkuma M."/>
        </authorList>
    </citation>
    <scope>NUCLEOTIDE SEQUENCE</scope>
    <source>
        <strain evidence="3">JCM 1480</strain>
    </source>
</reference>
<name>A0A8H9KYR0_9MICO</name>
<comment type="caution">
    <text evidence="3">The sequence shown here is derived from an EMBL/GenBank/DDBJ whole genome shotgun (WGS) entry which is preliminary data.</text>
</comment>
<dbReference type="PANTHER" id="PTHR21666:SF270">
    <property type="entry name" value="MUREIN HYDROLASE ACTIVATOR ENVC"/>
    <property type="match status" value="1"/>
</dbReference>
<reference evidence="3" key="1">
    <citation type="journal article" date="2014" name="Int. J. Syst. Evol. Microbiol.">
        <title>Complete genome sequence of Corynebacterium casei LMG S-19264T (=DSM 44701T), isolated from a smear-ripened cheese.</title>
        <authorList>
            <consortium name="US DOE Joint Genome Institute (JGI-PGF)"/>
            <person name="Walter F."/>
            <person name="Albersmeier A."/>
            <person name="Kalinowski J."/>
            <person name="Ruckert C."/>
        </authorList>
    </citation>
    <scope>NUCLEOTIDE SEQUENCE</scope>
    <source>
        <strain evidence="3">JCM 1480</strain>
    </source>
</reference>
<feature type="region of interest" description="Disordered" evidence="1">
    <location>
        <begin position="216"/>
        <end position="238"/>
    </location>
</feature>
<proteinExistence type="predicted"/>
<dbReference type="PANTHER" id="PTHR21666">
    <property type="entry name" value="PEPTIDASE-RELATED"/>
    <property type="match status" value="1"/>
</dbReference>
<dbReference type="SUPFAM" id="SSF51261">
    <property type="entry name" value="Duplicated hybrid motif"/>
    <property type="match status" value="1"/>
</dbReference>
<feature type="compositionally biased region" description="Gly residues" evidence="1">
    <location>
        <begin position="294"/>
        <end position="326"/>
    </location>
</feature>
<sequence length="461" mass="47265">MYRLATVTRATRHRPARRLPVLPLRLAVTGLALAGLVGTVVLDAPAAQAKTYPSWDDVLAARGKESDKQGQITRIRGIIDGLSADLEAAQDEAERLGDEFYDAQTAAQQAAEREQRLRADADEHAEVAEQSAAQAGQLAAQMARSGGADVTASVVGSTEDASDLLYNLGALSKLSEQAERVEAAATADAAVARSLTAQADRAAEKLDELAQAAQDRMDEAQAASDRVQTAYDEQQSNKARLDAQLATLTSGRVRSEKEFAKGEAVRKAAEEKAAREAAERAAAAERARAAAANSGGGSSGSSSGGSSGSSGSSGGSSGGSAGSGSGTGWVRPASGWITSPYGYRVHPIHGGVIFHEGVDLGSACSSAIVAAAACTVDYVGWYGGYGNYVRISHAGGYQTAYGHIVNGGFRVSPGQQVSAGQLIALVGSTGNSTGCHSHIEVHTGGTTTDPVPFFAARGVAF</sequence>
<evidence type="ECO:0000259" key="2">
    <source>
        <dbReference type="Pfam" id="PF01551"/>
    </source>
</evidence>
<dbReference type="InterPro" id="IPR016047">
    <property type="entry name" value="M23ase_b-sheet_dom"/>
</dbReference>
<dbReference type="Pfam" id="PF01551">
    <property type="entry name" value="Peptidase_M23"/>
    <property type="match status" value="1"/>
</dbReference>
<accession>A0A8H9KYR0</accession>
<protein>
    <recommendedName>
        <fullName evidence="2">M23ase beta-sheet core domain-containing protein</fullName>
    </recommendedName>
</protein>
<gene>
    <name evidence="3" type="ORF">GCM10009769_23270</name>
</gene>
<feature type="region of interest" description="Disordered" evidence="1">
    <location>
        <begin position="276"/>
        <end position="326"/>
    </location>
</feature>
<dbReference type="EMBL" id="BMOI01000010">
    <property type="protein sequence ID" value="GGL04520.1"/>
    <property type="molecule type" value="Genomic_DNA"/>
</dbReference>
<evidence type="ECO:0000313" key="3">
    <source>
        <dbReference type="EMBL" id="GGL04520.1"/>
    </source>
</evidence>
<dbReference type="GO" id="GO:0004222">
    <property type="term" value="F:metalloendopeptidase activity"/>
    <property type="evidence" value="ECO:0007669"/>
    <property type="project" value="TreeGrafter"/>
</dbReference>
<dbReference type="Gene3D" id="2.70.70.10">
    <property type="entry name" value="Glucose Permease (Domain IIA)"/>
    <property type="match status" value="1"/>
</dbReference>
<dbReference type="AlphaFoldDB" id="A0A8H9KYR0"/>